<dbReference type="OrthoDB" id="2506343at2759"/>
<reference evidence="1" key="1">
    <citation type="submission" date="2021-03" db="EMBL/GenBank/DDBJ databases">
        <title>Draft genome sequence of rust myrtle Austropuccinia psidii MF-1, a brazilian biotype.</title>
        <authorList>
            <person name="Quecine M.C."/>
            <person name="Pachon D.M.R."/>
            <person name="Bonatelli M.L."/>
            <person name="Correr F.H."/>
            <person name="Franceschini L.M."/>
            <person name="Leite T.F."/>
            <person name="Margarido G.R.A."/>
            <person name="Almeida C.A."/>
            <person name="Ferrarezi J.A."/>
            <person name="Labate C.A."/>
        </authorList>
    </citation>
    <scope>NUCLEOTIDE SEQUENCE</scope>
    <source>
        <strain evidence="1">MF-1</strain>
    </source>
</reference>
<comment type="caution">
    <text evidence="1">The sequence shown here is derived from an EMBL/GenBank/DDBJ whole genome shotgun (WGS) entry which is preliminary data.</text>
</comment>
<evidence type="ECO:0000313" key="2">
    <source>
        <dbReference type="Proteomes" id="UP000765509"/>
    </source>
</evidence>
<name>A0A9Q3BH72_9BASI</name>
<organism evidence="1 2">
    <name type="scientific">Austropuccinia psidii MF-1</name>
    <dbReference type="NCBI Taxonomy" id="1389203"/>
    <lineage>
        <taxon>Eukaryota</taxon>
        <taxon>Fungi</taxon>
        <taxon>Dikarya</taxon>
        <taxon>Basidiomycota</taxon>
        <taxon>Pucciniomycotina</taxon>
        <taxon>Pucciniomycetes</taxon>
        <taxon>Pucciniales</taxon>
        <taxon>Sphaerophragmiaceae</taxon>
        <taxon>Austropuccinia</taxon>
    </lineage>
</organism>
<dbReference type="InterPro" id="IPR004242">
    <property type="entry name" value="Transposase_21"/>
</dbReference>
<protein>
    <submittedName>
        <fullName evidence="1">Uncharacterized protein</fullName>
    </submittedName>
</protein>
<dbReference type="EMBL" id="AVOT02000977">
    <property type="protein sequence ID" value="MBW0465202.1"/>
    <property type="molecule type" value="Genomic_DNA"/>
</dbReference>
<evidence type="ECO:0000313" key="1">
    <source>
        <dbReference type="EMBL" id="MBW0465202.1"/>
    </source>
</evidence>
<accession>A0A9Q3BH72</accession>
<dbReference type="PANTHER" id="PTHR46579:SF1">
    <property type="entry name" value="F5_8 TYPE C DOMAIN-CONTAINING PROTEIN"/>
    <property type="match status" value="1"/>
</dbReference>
<dbReference type="AlphaFoldDB" id="A0A9Q3BH72"/>
<proteinExistence type="predicted"/>
<dbReference type="PANTHER" id="PTHR46579">
    <property type="entry name" value="F5/8 TYPE C DOMAIN-CONTAINING PROTEIN-RELATED"/>
    <property type="match status" value="1"/>
</dbReference>
<dbReference type="Proteomes" id="UP000765509">
    <property type="component" value="Unassembled WGS sequence"/>
</dbReference>
<sequence length="942" mass="107261">MKKQHGIADAVNLKSLDNQSASSAFLHLCIFAATCHLVEHCSHTTSSFILKSQLDFLKIILSYGFCGEAPRTLSAPEEMAISNIPSGIQAVIRWLQISPRLQFFVCCSQCFALYPNEDQAPDSCSNSYIPNNKNPKKRFTIRSNQKDVPNTCNTDFVVCGQPLFKSNKGLCRIPIRRYATQDLFHWIAHLFSRPTIEEALEACAARSKLCYNPHLVQDIQDSRIWKEFLGPNGQQFTSQSGNLVFGMFTDAINPYGNRQSGKHVSVTFILLICLSLPVQLRRLPENTFLVGVVPGPQEPSVDLFNWILIPVVEQLRTLWRSGMRLSQTHQHQHGRHIFAALLPFFADIPASRRALGFASATANCMCSYCLVKKQDIGNFNFKRWPKHTLEEHRSLAIQYHDSQTSQSRQQLLSTHGVRYSVLLKLEYWNILEYHVIDAMHNLLLGLLQWHCRKFWCMSDLNDSSEPKHVSSSELNSLLTDAQKGLTLNDLAPCMTHQPNHLGETILEAQFDTNTDTSDVLFEPATTNDGWDGNWVPAHERVIIDSHALDFINKTLPRIWIPTWIKRAIPVLGKASFGRLKADEWRNLFTVQLPLIMPVLWKDSIPETISLLHNFAHLVSFVNIALKQSTSAERIQCYCDHIISYLEGCLIIFDGVKLAPNHHMAIHLAECMERFGPTRSYWSFPMERLMGQILKAGHNNRLGEMEITFLNKFCENGNLRALLQQPKLPASILPFVHQLNTLYDPIPFEPTTANQSLEKVLLEAIYHQLIYKLNKKFPIPDKLWIASNKYSLKEPHNRSSFIPVTSKAIFLKNHKIGDEVYSAFDSNPKNCCVAVNPLIKGFYGFIQSIFQHSRSLPSGEAAVDVFFVVKPFLPIPENFNNPFRPLYEYQMQVSLQLLNPQQPDILFHHSEILCHCAWIKFDPGELSEEVGFETIALVSLDRS</sequence>
<dbReference type="Pfam" id="PF02992">
    <property type="entry name" value="Transposase_21"/>
    <property type="match status" value="1"/>
</dbReference>
<keyword evidence="2" id="KW-1185">Reference proteome</keyword>
<gene>
    <name evidence="1" type="ORF">O181_004917</name>
</gene>